<evidence type="ECO:0000259" key="2">
    <source>
        <dbReference type="Pfam" id="PF02538"/>
    </source>
</evidence>
<proteinExistence type="predicted"/>
<dbReference type="GO" id="GO:0017168">
    <property type="term" value="F:5-oxoprolinase (ATP-hydrolyzing) activity"/>
    <property type="evidence" value="ECO:0007669"/>
    <property type="project" value="TreeGrafter"/>
</dbReference>
<dbReference type="InterPro" id="IPR045079">
    <property type="entry name" value="Oxoprolinase-like"/>
</dbReference>
<comment type="caution">
    <text evidence="3">The sequence shown here is derived from an EMBL/GenBank/DDBJ whole genome shotgun (WGS) entry which is preliminary data.</text>
</comment>
<keyword evidence="4" id="KW-1185">Reference proteome</keyword>
<evidence type="ECO:0000313" key="3">
    <source>
        <dbReference type="EMBL" id="MCP1335127.1"/>
    </source>
</evidence>
<dbReference type="InterPro" id="IPR003692">
    <property type="entry name" value="Hydantoinase_B"/>
</dbReference>
<dbReference type="PANTHER" id="PTHR11365:SF23">
    <property type="entry name" value="HYPOTHETICAL 5-OXOPROLINASE (EUROFUNG)-RELATED"/>
    <property type="match status" value="1"/>
</dbReference>
<name>A0A9J6PES2_9PROT</name>
<dbReference type="AlphaFoldDB" id="A0A9J6PES2"/>
<reference evidence="3" key="1">
    <citation type="submission" date="2022-06" db="EMBL/GenBank/DDBJ databases">
        <title>Isolation and Genomics of Futiania mangrovii gen. nov., sp. nov., a Rare and Metabolically-versatile member in the Class Alphaproteobacteria.</title>
        <authorList>
            <person name="Liu L."/>
            <person name="Huang W.-C."/>
            <person name="Pan J."/>
            <person name="Li J."/>
            <person name="Huang Y."/>
            <person name="Du H."/>
            <person name="Liu Y."/>
            <person name="Li M."/>
        </authorList>
    </citation>
    <scope>NUCLEOTIDE SEQUENCE</scope>
    <source>
        <strain evidence="3">FT118</strain>
    </source>
</reference>
<dbReference type="Pfam" id="PF02538">
    <property type="entry name" value="Hydantoinase_B"/>
    <property type="match status" value="1"/>
</dbReference>
<evidence type="ECO:0000256" key="1">
    <source>
        <dbReference type="SAM" id="MobiDB-lite"/>
    </source>
</evidence>
<feature type="compositionally biased region" description="Basic and acidic residues" evidence="1">
    <location>
        <begin position="544"/>
        <end position="559"/>
    </location>
</feature>
<dbReference type="EMBL" id="JAMZFT010000001">
    <property type="protein sequence ID" value="MCP1335127.1"/>
    <property type="molecule type" value="Genomic_DNA"/>
</dbReference>
<dbReference type="GO" id="GO:0005829">
    <property type="term" value="C:cytosol"/>
    <property type="evidence" value="ECO:0007669"/>
    <property type="project" value="TreeGrafter"/>
</dbReference>
<gene>
    <name evidence="3" type="ORF">NJQ99_01750</name>
</gene>
<feature type="domain" description="Hydantoinase B/oxoprolinase" evidence="2">
    <location>
        <begin position="28"/>
        <end position="545"/>
    </location>
</feature>
<accession>A0A9J6PES2</accession>
<dbReference type="GO" id="GO:0006749">
    <property type="term" value="P:glutathione metabolic process"/>
    <property type="evidence" value="ECO:0007669"/>
    <property type="project" value="TreeGrafter"/>
</dbReference>
<protein>
    <submittedName>
        <fullName evidence="3">Hydantoinase B/oxoprolinase family protein</fullName>
    </submittedName>
</protein>
<dbReference type="Proteomes" id="UP001055804">
    <property type="component" value="Unassembled WGS sequence"/>
</dbReference>
<organism evidence="3 4">
    <name type="scientific">Futiania mangrovi</name>
    <dbReference type="NCBI Taxonomy" id="2959716"/>
    <lineage>
        <taxon>Bacteria</taxon>
        <taxon>Pseudomonadati</taxon>
        <taxon>Pseudomonadota</taxon>
        <taxon>Alphaproteobacteria</taxon>
        <taxon>Futianiales</taxon>
        <taxon>Futianiaceae</taxon>
        <taxon>Futiania</taxon>
    </lineage>
</organism>
<dbReference type="PANTHER" id="PTHR11365">
    <property type="entry name" value="5-OXOPROLINASE RELATED"/>
    <property type="match status" value="1"/>
</dbReference>
<dbReference type="RefSeq" id="WP_269331082.1">
    <property type="nucleotide sequence ID" value="NZ_JAMZFT010000001.1"/>
</dbReference>
<feature type="region of interest" description="Disordered" evidence="1">
    <location>
        <begin position="536"/>
        <end position="559"/>
    </location>
</feature>
<evidence type="ECO:0000313" key="4">
    <source>
        <dbReference type="Proteomes" id="UP001055804"/>
    </source>
</evidence>
<sequence>MRDALRRSADGAERNMTARGRQANLDLTKVAIIARALQSAADEMNANLIRSAFSTVVREARDCSTALLDADGNVIAQAETIPMQTAALALSFKAAKSQLDLSTVTDGQAIIMNDPYSGGQHLNDIILFQPIFHQGDLLGWSGSTAHHLDIGGGSAGVNTRATDLIQEGLVIPPILFDVARDWHGGAIERLIFANIRTREIGLGDMNAQFAANHTGAVRMRELADRYGVDTLRKAMVEVLDYSERRMRAAIAELPDGSYTGSASIDRDVFEDRPVHVRATVSIEGSEMTIDFTGTDPQVKSMFNCPLSSAHAAVFAAVRCIMGDKDMPANDGCNRPLTLVFPKGSLLNPAGLAPVRARMASAYRAFDAVHAALSGAVPDRVPAQGFNTTTGFYIAQQRPEGYRVFVDVLGGGFGAGRDYDGADACDNILSNCRNTPIEAFEQANPHLRMEAYELVPDSGGAGRWRGGLGFTRVLKVLEEGVFLNLYSDRYNVPAQGSCGGLPGACGGLSVLRAGEEISLSPTAAFDLQPGDTVRLATGGGGGYGDPRERSRADVERDLEDGRISERHAREVYGFAPSKKSAA</sequence>